<comment type="caution">
    <text evidence="6">The sequence shown here is derived from an EMBL/GenBank/DDBJ whole genome shotgun (WGS) entry which is preliminary data.</text>
</comment>
<feature type="binding site" evidence="4">
    <location>
        <position position="44"/>
    </location>
    <ligand>
        <name>a divalent metal cation</name>
        <dbReference type="ChEBI" id="CHEBI:60240"/>
    </ligand>
</feature>
<dbReference type="GO" id="GO:0016787">
    <property type="term" value="F:hydrolase activity"/>
    <property type="evidence" value="ECO:0007669"/>
    <property type="project" value="UniProtKB-KW"/>
</dbReference>
<organism evidence="6 7">
    <name type="scientific">Kribbella amoyensis</name>
    <dbReference type="NCBI Taxonomy" id="996641"/>
    <lineage>
        <taxon>Bacteria</taxon>
        <taxon>Bacillati</taxon>
        <taxon>Actinomycetota</taxon>
        <taxon>Actinomycetes</taxon>
        <taxon>Propionibacteriales</taxon>
        <taxon>Kribbellaceae</taxon>
        <taxon>Kribbella</taxon>
    </lineage>
</organism>
<evidence type="ECO:0000256" key="1">
    <source>
        <dbReference type="ARBA" id="ARBA00008853"/>
    </source>
</evidence>
<dbReference type="PRINTS" id="PR01790">
    <property type="entry name" value="SMP30FAMILY"/>
</dbReference>
<evidence type="ECO:0000259" key="5">
    <source>
        <dbReference type="Pfam" id="PF08450"/>
    </source>
</evidence>
<keyword evidence="7" id="KW-1185">Reference proteome</keyword>
<reference evidence="6 7" key="1">
    <citation type="submission" date="2019-06" db="EMBL/GenBank/DDBJ databases">
        <title>Sequencing the genomes of 1000 actinobacteria strains.</title>
        <authorList>
            <person name="Klenk H.-P."/>
        </authorList>
    </citation>
    <scope>NUCLEOTIDE SEQUENCE [LARGE SCALE GENOMIC DNA]</scope>
    <source>
        <strain evidence="6 7">DSM 24683</strain>
    </source>
</reference>
<feature type="binding site" evidence="4">
    <location>
        <position position="188"/>
    </location>
    <ligand>
        <name>a divalent metal cation</name>
        <dbReference type="ChEBI" id="CHEBI:60240"/>
    </ligand>
</feature>
<evidence type="ECO:0000256" key="3">
    <source>
        <dbReference type="PIRSR" id="PIRSR605511-1"/>
    </source>
</evidence>
<proteinExistence type="inferred from homology"/>
<feature type="binding site" evidence="4">
    <location>
        <position position="235"/>
    </location>
    <ligand>
        <name>a divalent metal cation</name>
        <dbReference type="ChEBI" id="CHEBI:60240"/>
    </ligand>
</feature>
<dbReference type="Gene3D" id="2.120.10.30">
    <property type="entry name" value="TolB, C-terminal domain"/>
    <property type="match status" value="1"/>
</dbReference>
<dbReference type="Pfam" id="PF08450">
    <property type="entry name" value="SGL"/>
    <property type="match status" value="1"/>
</dbReference>
<sequence length="316" mass="34643">MTVTLSEPPARLRADLVTLDERFGPVARGDEYVERLYAGGRWLEGPVYSPAWRCLLFSDIPNDRMLRWDEVSGQVSVFRQPAGYTNGHTLDARGRLISCEQGNRRVTRTEADGSIAVLASHLDGARLNSPNDVVVRSDGSVWFTDPPYGITSNYEGHAAEQEIAGCHVYRVSPDGVLTVVADDFVRPNGLAFSLDESQLYVVDTPARHIRRFDVKDDGRLTGGDVFALCEAGMFDGIRLDATGRVWAATHEGVHCFDPDGTLIGKLLFPDVVSNLCFGGAKRNRLFVTATTSVYSWLLTTDGAPAPYDRRTLSAAS</sequence>
<dbReference type="PANTHER" id="PTHR47572:SF4">
    <property type="entry name" value="LACTONASE DRP35"/>
    <property type="match status" value="1"/>
</dbReference>
<name>A0A561BT60_9ACTN</name>
<dbReference type="InterPro" id="IPR013658">
    <property type="entry name" value="SGL"/>
</dbReference>
<feature type="binding site" evidence="4">
    <location>
        <position position="131"/>
    </location>
    <ligand>
        <name>substrate</name>
    </ligand>
</feature>
<evidence type="ECO:0000313" key="7">
    <source>
        <dbReference type="Proteomes" id="UP000318380"/>
    </source>
</evidence>
<dbReference type="EMBL" id="VIVK01000001">
    <property type="protein sequence ID" value="TWD82021.1"/>
    <property type="molecule type" value="Genomic_DNA"/>
</dbReference>
<evidence type="ECO:0000313" key="6">
    <source>
        <dbReference type="EMBL" id="TWD82021.1"/>
    </source>
</evidence>
<dbReference type="OrthoDB" id="241638at2"/>
<keyword evidence="4" id="KW-0862">Zinc</keyword>
<dbReference type="PANTHER" id="PTHR47572">
    <property type="entry name" value="LIPOPROTEIN-RELATED"/>
    <property type="match status" value="1"/>
</dbReference>
<keyword evidence="4" id="KW-0479">Metal-binding</keyword>
<dbReference type="Proteomes" id="UP000318380">
    <property type="component" value="Unassembled WGS sequence"/>
</dbReference>
<feature type="domain" description="SMP-30/Gluconolactonase/LRE-like region" evidence="5">
    <location>
        <begin position="44"/>
        <end position="290"/>
    </location>
</feature>
<evidence type="ECO:0000256" key="4">
    <source>
        <dbReference type="PIRSR" id="PIRSR605511-2"/>
    </source>
</evidence>
<comment type="similarity">
    <text evidence="1">Belongs to the SMP-30/CGR1 family.</text>
</comment>
<keyword evidence="2" id="KW-0378">Hydrolase</keyword>
<accession>A0A561BT60</accession>
<feature type="active site" description="Proton donor/acceptor" evidence="3">
    <location>
        <position position="235"/>
    </location>
</feature>
<dbReference type="AlphaFoldDB" id="A0A561BT60"/>
<dbReference type="InterPro" id="IPR005511">
    <property type="entry name" value="SMP-30"/>
</dbReference>
<dbReference type="RefSeq" id="WP_145807319.1">
    <property type="nucleotide sequence ID" value="NZ_VIVK01000001.1"/>
</dbReference>
<dbReference type="InterPro" id="IPR011042">
    <property type="entry name" value="6-blade_b-propeller_TolB-like"/>
</dbReference>
<comment type="cofactor">
    <cofactor evidence="4">
        <name>Zn(2+)</name>
        <dbReference type="ChEBI" id="CHEBI:29105"/>
    </cofactor>
    <text evidence="4">Binds 1 divalent metal cation per subunit.</text>
</comment>
<evidence type="ECO:0000256" key="2">
    <source>
        <dbReference type="ARBA" id="ARBA00022801"/>
    </source>
</evidence>
<dbReference type="GO" id="GO:0046872">
    <property type="term" value="F:metal ion binding"/>
    <property type="evidence" value="ECO:0007669"/>
    <property type="project" value="UniProtKB-KW"/>
</dbReference>
<dbReference type="InterPro" id="IPR051262">
    <property type="entry name" value="SMP-30/CGR1_Lactonase"/>
</dbReference>
<feature type="binding site" evidence="4">
    <location>
        <position position="155"/>
    </location>
    <ligand>
        <name>substrate</name>
    </ligand>
</feature>
<gene>
    <name evidence="6" type="ORF">FB561_3145</name>
</gene>
<dbReference type="SUPFAM" id="SSF63829">
    <property type="entry name" value="Calcium-dependent phosphotriesterase"/>
    <property type="match status" value="1"/>
</dbReference>
<protein>
    <submittedName>
        <fullName evidence="6">Gluconolactonase</fullName>
    </submittedName>
</protein>